<dbReference type="EMBL" id="JAPCXB010000040">
    <property type="protein sequence ID" value="KAJ1612860.1"/>
    <property type="molecule type" value="Genomic_DNA"/>
</dbReference>
<gene>
    <name evidence="1" type="ORF">OJ252_1105</name>
</gene>
<dbReference type="Proteomes" id="UP001071777">
    <property type="component" value="Unassembled WGS sequence"/>
</dbReference>
<keyword evidence="2" id="KW-1185">Reference proteome</keyword>
<proteinExistence type="predicted"/>
<accession>A0ABQ8P937</accession>
<evidence type="ECO:0000313" key="1">
    <source>
        <dbReference type="EMBL" id="KAJ1612860.1"/>
    </source>
</evidence>
<name>A0ABQ8P937_9CRYT</name>
<reference evidence="1" key="1">
    <citation type="submission" date="2022-10" db="EMBL/GenBank/DDBJ databases">
        <title>Adaptive evolution leads to modifications in subtelomeric GC content in a zoonotic Cryptosporidium species.</title>
        <authorList>
            <person name="Li J."/>
            <person name="Feng Y."/>
            <person name="Xiao L."/>
        </authorList>
    </citation>
    <scope>NUCLEOTIDE SEQUENCE</scope>
    <source>
        <strain evidence="1">25894</strain>
    </source>
</reference>
<protein>
    <recommendedName>
        <fullName evidence="3">Dopey N-terminal domain-containing protein</fullName>
    </recommendedName>
</protein>
<evidence type="ECO:0008006" key="3">
    <source>
        <dbReference type="Google" id="ProtNLM"/>
    </source>
</evidence>
<evidence type="ECO:0000313" key="2">
    <source>
        <dbReference type="Proteomes" id="UP001071777"/>
    </source>
</evidence>
<organism evidence="1 2">
    <name type="scientific">Cryptosporidium canis</name>
    <dbReference type="NCBI Taxonomy" id="195482"/>
    <lineage>
        <taxon>Eukaryota</taxon>
        <taxon>Sar</taxon>
        <taxon>Alveolata</taxon>
        <taxon>Apicomplexa</taxon>
        <taxon>Conoidasida</taxon>
        <taxon>Coccidia</taxon>
        <taxon>Eucoccidiorida</taxon>
        <taxon>Eimeriorina</taxon>
        <taxon>Cryptosporidiidae</taxon>
        <taxon>Cryptosporidium</taxon>
    </lineage>
</organism>
<comment type="caution">
    <text evidence="1">The sequence shown here is derived from an EMBL/GenBank/DDBJ whole genome shotgun (WGS) entry which is preliminary data.</text>
</comment>
<sequence length="2459" mass="281118">MEEKYKSHVSELYLLCPTIPPRVLSNEQWWQVIKELSGLTHTVPMLEDSFRKASIIQLEYLIIQFLQSNPTVLALRWLMSLYSITNHYVKLSVGRLLEETMLILYRFTGTELQDLDLNNLKQHNIGIDSRLSEALQAEASSEQNARYCNTNILDITDSPAREIQPSHVINSLYLVQTLLRLEILETRKHFPGLIKCLPQLQVHVDTSMRDAANECLLSILPLGVPGYSLSEHVLDSLLSGVKILLEFDDSLNLMRSLQSMSLILTQQQKLASVKKQEILQLIVNTSSSLASAHNSASKTSSLIESISCLLSVSTVSQFASSKGDTQLYDCVHYLSGLSNIQFSSYGPGSFPVRGEYFRVIISAAILKILDLHTYNRTPSVPQLERVWSLLLEYLQTYFIRKHVTENLQWLTSSHWVFLWTQILKKVLVLSLSCLQDAASPQSSGMGDTGVAIWTKFEQFLNPLAKISPRISLECTLGLVSSSKDANWIWKLNKRFFELFLGWVFHISLTENFEISTTSYLSGHISAILIEQYFFTSQDRRTDPLIIEGIESIIMSYISFTSEKIRVGSTWADSSEFFETLIHNSHFLIGLSNSCSNPLLTTAILSRVTDYLMDSPDILIFSDPAHSNEDLFLLNNVFLLIQNLLANAFHLTRASSNEARSEARRIASRLYFLVPVWKSILANHTIERVVVLIESLAESCERFQLILESRESESWTIFDDERENPVIFLFRDLKRWLALLWTTMESFHFYIQLTGAPDLDGNHQTETAKLEKFLMKASFSIVECILPSIPFSWTKFIPESKNMFLSSEISHELGSILCSPSSSLEDVGEYLRNSSFSKDSINPLPGTKSGQEIPIFLQTIEKFTFPFIGDQNCFSRYIHISILIISLKLSVYKQLNANLFSYINHPPISNRALFMLTSDISSDQILLLDLDIPSQVFTTPDPPSLENRETLCDNRPSVQVPNNDIFALLECTTFSSQEFNCPILHLGLLQSMKPYLFFPVILNQPLTASNKSLEIHFREESARLLSNIISESHFLDQNNIFAHETVKNMFRILFKKSIHVSEFWSSVISESHYYQREDSGMKIQSLFPNYDDLSPSLFLMALKDLVSTPNDVSVTCLISIIWVFKDISKKVINKLDTFLLESGSQIDQDHLKLINNSQDLLLFIFSFLIKFLFGYRYRDLKQQINHQSQANHKKLPPRVKSCIVRYYVLSFLVYLLHYLHHNRSIFSHYYYAKQKLEHLITWGNYSLSRTSRSTEDSESLSDLYVFFSLLKPRISNMDTDLSGLIDTFLKDHANGSISERSKFFIYRVRRGLRLQNTLIETESDQHFGLKVLQTRSQLSLGNVSILDYFGECLCFNSLRELLNIGIFNTCVETVHDYLDLTLKRPDRLPDYSGFNTTICVSLSLMFQARLHEIPFIEHHSLLYIPTICKTLFSRDGLLSSLWKSVLRFYCSLDMLGSANTSQEISLRDLPNTQLILRSMPYLNLIGLLITSSVFILRQTKIIEGLSRSDYGLLLILEEDLVPTLIQWILKSHLVEGNMSLSLLGDALQDMNAQKIHSLLAKSIGYLCQPLETVEINHSRNIYEISSFLLDDTPQFNLSPFLLFVQFKPSCQKLKDASQIIELSGNQPKPILGVNMTIILSILDKICEMTRTKLTQVNSFDSLLSQSMVSYSFCSHDREDLSANKSNPPLLKKVIRLMLEILTSVLDTFEAHTVNTPYVELHFLQRILLILRSIVSISPEYSQNSPISDFSGALNRLMDILMVFGFRAPSSDTTITILEFFVQIYSSLSAESKQRVWDIVIATTKRRLEQVPPLESLGSKLYLLFKLAEISRSERKSLLGKNEQDLILICGEILNQVVSLSHLDSSLVRHFAYIGFFVANSVEDLHAKMEDCGVRKLFNMHNLQNIIQKLVQGKYSRETDEMLHFIPSLVSIWNSVNNSTEFTQVVAELLVYFYSSGSSTARLSKSMFYLETVSCLEWLIGREDIPSSGLRQNLSLSFETLAVEYFDQGPQLVVDHGENEVPQLEREALSEKPSLKALVGMIHLFPLGAFKITKDFGLGRQLVVGGTDSRVVYLRVYQLLMELITKDGLGCGGVQEEMIVRLENSLLVLYREISSQRSVSDFFEGEVIERESYRLAVGNMRFLVRRGLFQVLISSHLAWIEDEIKESLADLGGDCPNLDYYGHLIDMMCDVLGEIRQLGEDRREEAEETTRFIFKLLKYPLYCQIYSHPIYLDTFKRFILENEFSGEQDNGPIPEMSGILRHHRRLEIMALNKLDKLVEESSQYNEIIFDLLVVSLLPLSYSYSLEYGDTGSLVSRRPVKSWEIVRSIVQSESKERRSVSRDRERSGLICRIEAFLKRYLEVSRRLRGDSLSIVLTPCPVIGWFQALFEIEGGRIVEEIDKAKVEDGFSRWIRLGEFYLPREYQQISMELLPTESSIKEEASIASIDQVEKEIVEILGLID</sequence>